<dbReference type="EMBL" id="PYFQ01000011">
    <property type="protein sequence ID" value="PSK36380.1"/>
    <property type="molecule type" value="Genomic_DNA"/>
</dbReference>
<dbReference type="GO" id="GO:0010181">
    <property type="term" value="F:FMN binding"/>
    <property type="evidence" value="ECO:0007669"/>
    <property type="project" value="InterPro"/>
</dbReference>
<dbReference type="AlphaFoldDB" id="A0A2P7YKA8"/>
<protein>
    <recommendedName>
        <fullName evidence="5">Probable NADPH dehydrogenase</fullName>
    </recommendedName>
    <alternativeName>
        <fullName evidence="6">Estrogen-binding protein</fullName>
    </alternativeName>
</protein>
<comment type="caution">
    <text evidence="8">The sequence shown here is derived from an EMBL/GenBank/DDBJ whole genome shotgun (WGS) entry which is preliminary data.</text>
</comment>
<dbReference type="STRING" id="418784.A0A2P7YKA8"/>
<reference evidence="8 9" key="1">
    <citation type="submission" date="2018-03" db="EMBL/GenBank/DDBJ databases">
        <title>Candida pseudohaemulonii genome assembly and annotation.</title>
        <authorList>
            <person name="Munoz J.F."/>
            <person name="Gade L.G."/>
            <person name="Chow N.A."/>
            <person name="Litvintseva A.P."/>
            <person name="Loparev V.N."/>
            <person name="Cuomo C.A."/>
        </authorList>
    </citation>
    <scope>NUCLEOTIDE SEQUENCE [LARGE SCALE GENOMIC DNA]</scope>
    <source>
        <strain evidence="8 9">B12108</strain>
    </source>
</reference>
<organism evidence="8 9">
    <name type="scientific">Candidozyma pseudohaemuli</name>
    <dbReference type="NCBI Taxonomy" id="418784"/>
    <lineage>
        <taxon>Eukaryota</taxon>
        <taxon>Fungi</taxon>
        <taxon>Dikarya</taxon>
        <taxon>Ascomycota</taxon>
        <taxon>Saccharomycotina</taxon>
        <taxon>Pichiomycetes</taxon>
        <taxon>Metschnikowiaceae</taxon>
        <taxon>Candidozyma</taxon>
    </lineage>
</organism>
<proteinExistence type="inferred from homology"/>
<dbReference type="InterPro" id="IPR045247">
    <property type="entry name" value="Oye-like"/>
</dbReference>
<evidence type="ECO:0000256" key="5">
    <source>
        <dbReference type="ARBA" id="ARBA00067604"/>
    </source>
</evidence>
<dbReference type="SUPFAM" id="SSF51395">
    <property type="entry name" value="FMN-linked oxidoreductases"/>
    <property type="match status" value="1"/>
</dbReference>
<evidence type="ECO:0000313" key="8">
    <source>
        <dbReference type="EMBL" id="PSK36380.1"/>
    </source>
</evidence>
<evidence type="ECO:0000259" key="7">
    <source>
        <dbReference type="Pfam" id="PF00724"/>
    </source>
</evidence>
<evidence type="ECO:0000256" key="2">
    <source>
        <dbReference type="ARBA" id="ARBA00005979"/>
    </source>
</evidence>
<dbReference type="InterPro" id="IPR001155">
    <property type="entry name" value="OxRdtase_FMN_N"/>
</dbReference>
<keyword evidence="3" id="KW-0285">Flavoprotein</keyword>
<comment type="cofactor">
    <cofactor evidence="1">
        <name>FMN</name>
        <dbReference type="ChEBI" id="CHEBI:58210"/>
    </cofactor>
</comment>
<dbReference type="InterPro" id="IPR013785">
    <property type="entry name" value="Aldolase_TIM"/>
</dbReference>
<evidence type="ECO:0000313" key="9">
    <source>
        <dbReference type="Proteomes" id="UP000241107"/>
    </source>
</evidence>
<dbReference type="CDD" id="cd02933">
    <property type="entry name" value="OYE_like_FMN"/>
    <property type="match status" value="1"/>
</dbReference>
<keyword evidence="9" id="KW-1185">Reference proteome</keyword>
<evidence type="ECO:0000256" key="1">
    <source>
        <dbReference type="ARBA" id="ARBA00001917"/>
    </source>
</evidence>
<evidence type="ECO:0000256" key="6">
    <source>
        <dbReference type="ARBA" id="ARBA00075326"/>
    </source>
</evidence>
<dbReference type="PANTHER" id="PTHR22893">
    <property type="entry name" value="NADH OXIDOREDUCTASE-RELATED"/>
    <property type="match status" value="1"/>
</dbReference>
<dbReference type="VEuPathDB" id="FungiDB:C7M61_003849"/>
<evidence type="ECO:0000256" key="4">
    <source>
        <dbReference type="ARBA" id="ARBA00056646"/>
    </source>
</evidence>
<name>A0A2P7YKA8_9ASCO</name>
<evidence type="ECO:0000256" key="3">
    <source>
        <dbReference type="ARBA" id="ARBA00022643"/>
    </source>
</evidence>
<dbReference type="Pfam" id="PF00724">
    <property type="entry name" value="Oxidored_FMN"/>
    <property type="match status" value="1"/>
</dbReference>
<dbReference type="PANTHER" id="PTHR22893:SF91">
    <property type="entry name" value="NADPH DEHYDROGENASE 2-RELATED"/>
    <property type="match status" value="1"/>
</dbReference>
<dbReference type="OrthoDB" id="276546at2759"/>
<dbReference type="GeneID" id="36567237"/>
<accession>A0A2P7YKA8</accession>
<comment type="similarity">
    <text evidence="2">Belongs to the NADH:flavin oxidoreductase/NADH oxidase family.</text>
</comment>
<dbReference type="GO" id="GO:0003959">
    <property type="term" value="F:NADPH dehydrogenase activity"/>
    <property type="evidence" value="ECO:0007669"/>
    <property type="project" value="TreeGrafter"/>
</dbReference>
<dbReference type="Proteomes" id="UP000241107">
    <property type="component" value="Unassembled WGS sequence"/>
</dbReference>
<dbReference type="RefSeq" id="XP_024712485.1">
    <property type="nucleotide sequence ID" value="XM_024859183.1"/>
</dbReference>
<gene>
    <name evidence="8" type="ORF">C7M61_003849</name>
</gene>
<sequence length="407" mass="45657">MLASQKARSVALKATKLFQPLKVGKNTLSHRAVFAPSTRFRALPDHTPLDLQLEYYDKRSRFPGTLVITEGTLPSLSTGVDAKVPGIYSEKQVEEWKKITDKIHENGSFASVQLWGLGRGADPVQSKKEGLKYRGVSAIYHSPEAEQAAKKAGNELEEYTTQEVEQVVRDFVKAGENAVKAGFDYVELHGATGYLINQFFESSANKRTDKYGGSIENRARFALELIDGLTEAIGPEKVAIRISPWLKYTGMKAEQDEIHPIATFGYFLGQLQKRADAGKEIAYVSLIEPRIPGMLSNEDAFGSNAFAKSVWKGILIRSGNYTYDVPDFKQLLEDIDDDRTLAGFSRYFLSNPDLIYKLQDGGELEKYDRKTFYTSTNWGYNTWNGWDEANEFDMRTEKARRPAPIGA</sequence>
<feature type="domain" description="NADH:flavin oxidoreductase/NADH oxidase N-terminal" evidence="7">
    <location>
        <begin position="16"/>
        <end position="363"/>
    </location>
</feature>
<comment type="function">
    <text evidence="4">Oxidoreductase that binds mammalian estrogens with high affinity.</text>
</comment>
<dbReference type="FunFam" id="3.20.20.70:FF:000138">
    <property type="entry name" value="NADPH dehydrogenase 1"/>
    <property type="match status" value="1"/>
</dbReference>
<keyword evidence="3" id="KW-0288">FMN</keyword>
<dbReference type="GO" id="GO:0042562">
    <property type="term" value="F:hormone binding"/>
    <property type="evidence" value="ECO:0007669"/>
    <property type="project" value="UniProtKB-ARBA"/>
</dbReference>
<dbReference type="Gene3D" id="3.20.20.70">
    <property type="entry name" value="Aldolase class I"/>
    <property type="match status" value="1"/>
</dbReference>